<evidence type="ECO:0000313" key="2">
    <source>
        <dbReference type="EMBL" id="GEM80814.1"/>
    </source>
</evidence>
<comment type="caution">
    <text evidence="2">The sequence shown here is derived from an EMBL/GenBank/DDBJ whole genome shotgun (WGS) entry which is preliminary data.</text>
</comment>
<feature type="domain" description="Glycosyl transferase family 1" evidence="1">
    <location>
        <begin position="180"/>
        <end position="330"/>
    </location>
</feature>
<keyword evidence="3" id="KW-1185">Reference proteome</keyword>
<dbReference type="SUPFAM" id="SSF53756">
    <property type="entry name" value="UDP-Glycosyltransferase/glycogen phosphorylase"/>
    <property type="match status" value="1"/>
</dbReference>
<evidence type="ECO:0000259" key="1">
    <source>
        <dbReference type="Pfam" id="PF00534"/>
    </source>
</evidence>
<organism evidence="2 3">
    <name type="scientific">Vibrio superstes NBRC 103154</name>
    <dbReference type="NCBI Taxonomy" id="1219062"/>
    <lineage>
        <taxon>Bacteria</taxon>
        <taxon>Pseudomonadati</taxon>
        <taxon>Pseudomonadota</taxon>
        <taxon>Gammaproteobacteria</taxon>
        <taxon>Vibrionales</taxon>
        <taxon>Vibrionaceae</taxon>
        <taxon>Vibrio</taxon>
    </lineage>
</organism>
<dbReference type="Gene3D" id="3.40.50.2000">
    <property type="entry name" value="Glycogen Phosphorylase B"/>
    <property type="match status" value="2"/>
</dbReference>
<sequence length="373" mass="42012">MLIIFSERKDVGGSNNAALELYENSELIDSNEVIFLDDYIDFSGNKLKFILSLPLAFFGVLKKLKKLNKACHDQRKKTIICNHFLPSIFGFLYSIIFGNDIKFVSWVHTNLKHYLCDSTGSRHLYAKLVVACIRKFEVIVCVSNEQKIILDQLFDKETTFIPNLTRKIDLKDFKKTSLCSEIRFLFVGRLVTLKNVDLIIKAFSSFLKENSADSCLDIVGDGPELENLVNLVQSLGMEDRILFHGHKDPIEFYGKSSALVMASDYEGFPLTFLESSKFALPVICTDFSTGAREYLNGGSYFQGAINGLLICQNGILIEQSSEESGVDHLSLALAAFCDNESLRLLLSDNVTKNAGKYSSEAIISKWRKIHYQP</sequence>
<dbReference type="OrthoDB" id="9792269at2"/>
<dbReference type="AlphaFoldDB" id="A0A511QTY2"/>
<accession>A0A511QTY2</accession>
<dbReference type="Pfam" id="PF00534">
    <property type="entry name" value="Glycos_transf_1"/>
    <property type="match status" value="1"/>
</dbReference>
<dbReference type="InterPro" id="IPR001296">
    <property type="entry name" value="Glyco_trans_1"/>
</dbReference>
<protein>
    <recommendedName>
        <fullName evidence="1">Glycosyl transferase family 1 domain-containing protein</fullName>
    </recommendedName>
</protein>
<dbReference type="GO" id="GO:0016757">
    <property type="term" value="F:glycosyltransferase activity"/>
    <property type="evidence" value="ECO:0007669"/>
    <property type="project" value="InterPro"/>
</dbReference>
<evidence type="ECO:0000313" key="3">
    <source>
        <dbReference type="Proteomes" id="UP000321113"/>
    </source>
</evidence>
<proteinExistence type="predicted"/>
<dbReference type="RefSeq" id="WP_119008218.1">
    <property type="nucleotide sequence ID" value="NZ_BJXK01000014.1"/>
</dbReference>
<dbReference type="Proteomes" id="UP000321113">
    <property type="component" value="Unassembled WGS sequence"/>
</dbReference>
<reference evidence="2 3" key="1">
    <citation type="submission" date="2019-07" db="EMBL/GenBank/DDBJ databases">
        <title>Whole genome shotgun sequence of Vibrio superstes NBRC 103154.</title>
        <authorList>
            <person name="Hosoyama A."/>
            <person name="Uohara A."/>
            <person name="Ohji S."/>
            <person name="Ichikawa N."/>
        </authorList>
    </citation>
    <scope>NUCLEOTIDE SEQUENCE [LARGE SCALE GENOMIC DNA]</scope>
    <source>
        <strain evidence="2 3">NBRC 103154</strain>
    </source>
</reference>
<dbReference type="EMBL" id="BJXK01000014">
    <property type="protein sequence ID" value="GEM80814.1"/>
    <property type="molecule type" value="Genomic_DNA"/>
</dbReference>
<dbReference type="PANTHER" id="PTHR12526">
    <property type="entry name" value="GLYCOSYLTRANSFERASE"/>
    <property type="match status" value="1"/>
</dbReference>
<name>A0A511QTY2_9VIBR</name>
<gene>
    <name evidence="2" type="ORF">VSU01S_30590</name>
</gene>
<dbReference type="GO" id="GO:1901135">
    <property type="term" value="P:carbohydrate derivative metabolic process"/>
    <property type="evidence" value="ECO:0007669"/>
    <property type="project" value="UniProtKB-ARBA"/>
</dbReference>